<dbReference type="PANTHER" id="PTHR21262:SF31">
    <property type="entry name" value="GTP PYROPHOSPHOKINASE"/>
    <property type="match status" value="1"/>
</dbReference>
<organism evidence="5 6">
    <name type="scientific">Treponema parvum</name>
    <dbReference type="NCBI Taxonomy" id="138851"/>
    <lineage>
        <taxon>Bacteria</taxon>
        <taxon>Pseudomonadati</taxon>
        <taxon>Spirochaetota</taxon>
        <taxon>Spirochaetia</taxon>
        <taxon>Spirochaetales</taxon>
        <taxon>Treponemataceae</taxon>
        <taxon>Treponema</taxon>
    </lineage>
</organism>
<dbReference type="SMART" id="SM00954">
    <property type="entry name" value="RelA_SpoT"/>
    <property type="match status" value="1"/>
</dbReference>
<dbReference type="Proteomes" id="UP000671995">
    <property type="component" value="Chromosome"/>
</dbReference>
<dbReference type="NCBIfam" id="TIGR00691">
    <property type="entry name" value="spoT_relA"/>
    <property type="match status" value="1"/>
</dbReference>
<evidence type="ECO:0000313" key="5">
    <source>
        <dbReference type="EMBL" id="QTQ12652.1"/>
    </source>
</evidence>
<protein>
    <submittedName>
        <fullName evidence="5">Bifunctional (P)ppGpp synthetase/guanosine-3',5'-bis(Diphosphate) 3'-pyrophosphohydrolase</fullName>
    </submittedName>
</protein>
<dbReference type="InterPro" id="IPR033655">
    <property type="entry name" value="TGS_RelA/SpoT"/>
</dbReference>
<dbReference type="FunFam" id="3.10.20.30:FF:000002">
    <property type="entry name" value="GTP pyrophosphokinase (RelA/SpoT)"/>
    <property type="match status" value="1"/>
</dbReference>
<evidence type="ECO:0000259" key="3">
    <source>
        <dbReference type="PROSITE" id="PS51831"/>
    </source>
</evidence>
<dbReference type="CDD" id="cd01668">
    <property type="entry name" value="TGS_RSH"/>
    <property type="match status" value="1"/>
</dbReference>
<dbReference type="InterPro" id="IPR006674">
    <property type="entry name" value="HD_domain"/>
</dbReference>
<dbReference type="Pfam" id="PF04607">
    <property type="entry name" value="RelA_SpoT"/>
    <property type="match status" value="1"/>
</dbReference>
<dbReference type="PANTHER" id="PTHR21262">
    <property type="entry name" value="GUANOSINE-3',5'-BIS DIPHOSPHATE 3'-PYROPHOSPHOHYDROLASE"/>
    <property type="match status" value="1"/>
</dbReference>
<proteinExistence type="inferred from homology"/>
<dbReference type="RefSeq" id="WP_210117365.1">
    <property type="nucleotide sequence ID" value="NZ_CP054257.1"/>
</dbReference>
<dbReference type="Pfam" id="PF02824">
    <property type="entry name" value="TGS"/>
    <property type="match status" value="1"/>
</dbReference>
<dbReference type="Gene3D" id="3.10.20.30">
    <property type="match status" value="1"/>
</dbReference>
<comment type="similarity">
    <text evidence="2">Belongs to the relA/spoT family.</text>
</comment>
<dbReference type="InterPro" id="IPR043519">
    <property type="entry name" value="NT_sf"/>
</dbReference>
<dbReference type="PROSITE" id="PS51831">
    <property type="entry name" value="HD"/>
    <property type="match status" value="1"/>
</dbReference>
<comment type="pathway">
    <text evidence="1">Purine metabolism.</text>
</comment>
<dbReference type="InterPro" id="IPR012675">
    <property type="entry name" value="Beta-grasp_dom_sf"/>
</dbReference>
<evidence type="ECO:0000259" key="4">
    <source>
        <dbReference type="PROSITE" id="PS51880"/>
    </source>
</evidence>
<dbReference type="PROSITE" id="PS51880">
    <property type="entry name" value="TGS"/>
    <property type="match status" value="1"/>
</dbReference>
<evidence type="ECO:0000256" key="1">
    <source>
        <dbReference type="ARBA" id="ARBA00025704"/>
    </source>
</evidence>
<dbReference type="CDD" id="cd05399">
    <property type="entry name" value="NT_Rel-Spo_like"/>
    <property type="match status" value="1"/>
</dbReference>
<dbReference type="GO" id="GO:0015949">
    <property type="term" value="P:nucleobase-containing small molecule interconversion"/>
    <property type="evidence" value="ECO:0007669"/>
    <property type="project" value="UniProtKB-ARBA"/>
</dbReference>
<dbReference type="InterPro" id="IPR007685">
    <property type="entry name" value="RelA_SpoT"/>
</dbReference>
<dbReference type="InterPro" id="IPR012676">
    <property type="entry name" value="TGS-like"/>
</dbReference>
<dbReference type="SUPFAM" id="SSF81271">
    <property type="entry name" value="TGS-like"/>
    <property type="match status" value="1"/>
</dbReference>
<gene>
    <name evidence="5" type="ORF">HRI96_10850</name>
</gene>
<dbReference type="GO" id="GO:0005886">
    <property type="term" value="C:plasma membrane"/>
    <property type="evidence" value="ECO:0007669"/>
    <property type="project" value="TreeGrafter"/>
</dbReference>
<dbReference type="Gene3D" id="3.30.460.10">
    <property type="entry name" value="Beta Polymerase, domain 2"/>
    <property type="match status" value="1"/>
</dbReference>
<name>A0A975F1I6_9SPIR</name>
<reference evidence="5" key="2">
    <citation type="journal article" date="2021" name="Microbiol. Resour. Announc.">
        <title>Complete Genome Sequences of Three Human Oral Treponema parvum Isolates.</title>
        <authorList>
            <person name="Zeng H."/>
            <person name="Watt R.M."/>
        </authorList>
    </citation>
    <scope>NUCLEOTIDE SEQUENCE</scope>
    <source>
        <strain evidence="5">ATCC 700773</strain>
    </source>
</reference>
<dbReference type="SUPFAM" id="SSF81301">
    <property type="entry name" value="Nucleotidyltransferase"/>
    <property type="match status" value="1"/>
</dbReference>
<feature type="domain" description="HD" evidence="3">
    <location>
        <begin position="58"/>
        <end position="160"/>
    </location>
</feature>
<comment type="function">
    <text evidence="2">In eubacteria ppGpp (guanosine 3'-diphosphate 5'-diphosphate) is a mediator of the stringent response that coordinates a variety of cellular activities in response to changes in nutritional abundance.</text>
</comment>
<feature type="domain" description="TGS" evidence="4">
    <location>
        <begin position="400"/>
        <end position="461"/>
    </location>
</feature>
<sequence>MDNIMNEPSESKETPEDLINSFFNRFPDYKGDDKMRIEKAWNYLVEKTAGVQSGGSPYYVHSIRVANILAENEMDCDSIIAGFFHTLPVLSEGSEITIGDVEHNFGKSAASIVAGTTRITNINISNKTLQQADSTRKMLFAMADDVRIILVKLADRLDRMRDLASVPPEEQRAVAQEVLDIWAPLADRFGMSTVKNEMEDLALKYLNPDVFRQIKAIVSQKKDERAQYLERAVQAIQKSAVKLGIDVTITSRAKHFYSIYQKMRKRNKETGELFDLLALRIICRTEPECYTLVGIVHGLWKPLDGRFKDYIAMPKSNGYQSLHTTVMCEGKPLEIQIRTEKMHSIAEHGVASHWLYKKGMSRDSVAADNLTIVNQLKELKNIHLTDEAFFAAIKNELLGDSIFVFTPKGEVVQLPAESTAIDFAYHVHSAIGEKIVGAKADGKIIPLSTPLKNTQIIEILTNPQAHPTENQLAYVKTSKARSKIRAWLTQHAVNFTDPLLHAKPSAEAAPLQPVKKQRARHKAAGEGVTVKRSTGKVRIGTTTNFLVNIAKCCNPEYPEPIVGYVSNGRGIIIHRADCLTFQRIRNVEKRTIDVLWDEEDAAKADDTKNKAERK</sequence>
<dbReference type="InterPro" id="IPR004095">
    <property type="entry name" value="TGS"/>
</dbReference>
<evidence type="ECO:0000313" key="6">
    <source>
        <dbReference type="Proteomes" id="UP000671995"/>
    </source>
</evidence>
<reference evidence="5" key="1">
    <citation type="submission" date="2020-05" db="EMBL/GenBank/DDBJ databases">
        <authorList>
            <person name="Zeng H."/>
            <person name="Chan Y.K."/>
            <person name="Watt R.M."/>
        </authorList>
    </citation>
    <scope>NUCLEOTIDE SEQUENCE</scope>
    <source>
        <strain evidence="5">ATCC 700773</strain>
    </source>
</reference>
<dbReference type="AlphaFoldDB" id="A0A975F1I6"/>
<dbReference type="Pfam" id="PF13328">
    <property type="entry name" value="HD_4"/>
    <property type="match status" value="1"/>
</dbReference>
<dbReference type="InterPro" id="IPR004811">
    <property type="entry name" value="RelA/Spo_fam"/>
</dbReference>
<dbReference type="GO" id="GO:0015969">
    <property type="term" value="P:guanosine tetraphosphate metabolic process"/>
    <property type="evidence" value="ECO:0007669"/>
    <property type="project" value="InterPro"/>
</dbReference>
<evidence type="ECO:0000256" key="2">
    <source>
        <dbReference type="RuleBase" id="RU003847"/>
    </source>
</evidence>
<dbReference type="FunFam" id="3.30.460.10:FF:000001">
    <property type="entry name" value="GTP pyrophosphokinase RelA"/>
    <property type="match status" value="1"/>
</dbReference>
<dbReference type="EMBL" id="CP054257">
    <property type="protein sequence ID" value="QTQ12652.1"/>
    <property type="molecule type" value="Genomic_DNA"/>
</dbReference>
<accession>A0A975F1I6</accession>
<dbReference type="SUPFAM" id="SSF109604">
    <property type="entry name" value="HD-domain/PDEase-like"/>
    <property type="match status" value="1"/>
</dbReference>
<dbReference type="Gene3D" id="1.10.3210.10">
    <property type="entry name" value="Hypothetical protein af1432"/>
    <property type="match status" value="1"/>
</dbReference>